<dbReference type="PANTHER" id="PTHR23502">
    <property type="entry name" value="MAJOR FACILITATOR SUPERFAMILY"/>
    <property type="match status" value="1"/>
</dbReference>
<dbReference type="EMBL" id="LKMD01000105">
    <property type="protein sequence ID" value="PIA92734.1"/>
    <property type="molecule type" value="Genomic_DNA"/>
</dbReference>
<evidence type="ECO:0000256" key="1">
    <source>
        <dbReference type="ARBA" id="ARBA00004141"/>
    </source>
</evidence>
<evidence type="ECO:0000256" key="10">
    <source>
        <dbReference type="SAM" id="Phobius"/>
    </source>
</evidence>
<keyword evidence="2 10" id="KW-0812">Transmembrane</keyword>
<feature type="transmembrane region" description="Helical" evidence="10">
    <location>
        <begin position="457"/>
        <end position="480"/>
    </location>
</feature>
<dbReference type="OrthoDB" id="5296287at2759"/>
<feature type="domain" description="Major facilitator superfamily (MFS) profile" evidence="11">
    <location>
        <begin position="91"/>
        <end position="518"/>
    </location>
</feature>
<accession>A0A2G5HJK0</accession>
<feature type="transmembrane region" description="Helical" evidence="10">
    <location>
        <begin position="158"/>
        <end position="177"/>
    </location>
</feature>
<feature type="transmembrane region" description="Helical" evidence="10">
    <location>
        <begin position="246"/>
        <end position="265"/>
    </location>
</feature>
<dbReference type="Proteomes" id="UP000230605">
    <property type="component" value="Chromosome 4"/>
</dbReference>
<protein>
    <recommendedName>
        <fullName evidence="7">Cercosporin MFS transporter CTB4</fullName>
    </recommendedName>
    <alternativeName>
        <fullName evidence="8">Cercosporin toxin biosynthesis cluster protein 4</fullName>
    </alternativeName>
</protein>
<feature type="compositionally biased region" description="Polar residues" evidence="9">
    <location>
        <begin position="36"/>
        <end position="46"/>
    </location>
</feature>
<dbReference type="InterPro" id="IPR020846">
    <property type="entry name" value="MFS_dom"/>
</dbReference>
<dbReference type="InterPro" id="IPR036259">
    <property type="entry name" value="MFS_trans_sf"/>
</dbReference>
<keyword evidence="15" id="KW-1185">Reference proteome</keyword>
<evidence type="ECO:0000256" key="7">
    <source>
        <dbReference type="ARBA" id="ARBA00069139"/>
    </source>
</evidence>
<dbReference type="GO" id="GO:0016020">
    <property type="term" value="C:membrane"/>
    <property type="evidence" value="ECO:0007669"/>
    <property type="project" value="UniProtKB-SubCell"/>
</dbReference>
<proteinExistence type="inferred from homology"/>
<dbReference type="PANTHER" id="PTHR23502:SF68">
    <property type="entry name" value="MULTIDRUG TRANSPORTER, PUTATIVE (AFU_ORTHOLOGUE AFUA_3G01120)-RELATED"/>
    <property type="match status" value="1"/>
</dbReference>
<feature type="transmembrane region" description="Helical" evidence="10">
    <location>
        <begin position="313"/>
        <end position="337"/>
    </location>
</feature>
<reference evidence="13 15" key="2">
    <citation type="submission" date="2023-09" db="EMBL/GenBank/DDBJ databases">
        <title>Complete-Gapless Cercospora beticola genome.</title>
        <authorList>
            <person name="Wyatt N.A."/>
            <person name="Spanner R.E."/>
            <person name="Bolton M.D."/>
        </authorList>
    </citation>
    <scope>NUCLEOTIDE SEQUENCE [LARGE SCALE GENOMIC DNA]</scope>
    <source>
        <strain evidence="13">Cb09-40</strain>
    </source>
</reference>
<evidence type="ECO:0000256" key="8">
    <source>
        <dbReference type="ARBA" id="ARBA00077167"/>
    </source>
</evidence>
<evidence type="ECO:0000256" key="6">
    <source>
        <dbReference type="ARBA" id="ARBA00053977"/>
    </source>
</evidence>
<sequence>MSKEAESDNARRESSSEGASTYYASRFNEKEDYTHSQDGAEQQQSTRDVEKNEGNDGNSDEQEDRDPDLVTWSDNDPRNPQNWSTTKVWCNLGVISFFRLLTPLASSMMAPVITLVLDDFGTNNETIGSFAVSIYILGYATGPLILAPLSEIYGRLPVYHANSILFTIWNLACALSPNIGALLAFRFLGGLAGSSPVTIGNGSIADCVRKEKRGKVTAIFTAGPLLGPVVGPIAGGFLGEAADWRWNFWLLTIVSAVGTCVSLCLQQETYAPVLLERITKKLKAETGNEKLHHQYSNNLTKAEIFKRAIKRPLAMLFTSPIVFLTSVYVGLVYGYTYLLFTSFERTFETVYGFSGRIVGLTYLGFGVGCAIGLFALGALSDRLVVHYSKGTEWKPEFRLLPLLPGSLIVPIGLVWYGWSAEAGAHWIVPIIGTAWIGLGTLAIFMPVQSYLIDAFTLYASSAAAANTIFRSLLGAFLPLAGPSLYAALGQGWGNTLLAFIALAFTPMAWIMFRYGERIRKNHPGKVR</sequence>
<feature type="transmembrane region" description="Helical" evidence="10">
    <location>
        <begin position="183"/>
        <end position="204"/>
    </location>
</feature>
<feature type="transmembrane region" description="Helical" evidence="10">
    <location>
        <begin position="126"/>
        <end position="146"/>
    </location>
</feature>
<dbReference type="GO" id="GO:0022857">
    <property type="term" value="F:transmembrane transporter activity"/>
    <property type="evidence" value="ECO:0007669"/>
    <property type="project" value="InterPro"/>
</dbReference>
<dbReference type="SUPFAM" id="SSF103473">
    <property type="entry name" value="MFS general substrate transporter"/>
    <property type="match status" value="1"/>
</dbReference>
<comment type="similarity">
    <text evidence="5">Belongs to the major facilitator superfamily. CAR1 family.</text>
</comment>
<evidence type="ECO:0000256" key="4">
    <source>
        <dbReference type="ARBA" id="ARBA00023136"/>
    </source>
</evidence>
<organism evidence="12 14">
    <name type="scientific">Cercospora beticola</name>
    <name type="common">Sugarbeet leaf spot fungus</name>
    <dbReference type="NCBI Taxonomy" id="122368"/>
    <lineage>
        <taxon>Eukaryota</taxon>
        <taxon>Fungi</taxon>
        <taxon>Dikarya</taxon>
        <taxon>Ascomycota</taxon>
        <taxon>Pezizomycotina</taxon>
        <taxon>Dothideomycetes</taxon>
        <taxon>Dothideomycetidae</taxon>
        <taxon>Mycosphaerellales</taxon>
        <taxon>Mycosphaerellaceae</taxon>
        <taxon>Cercospora</taxon>
    </lineage>
</organism>
<evidence type="ECO:0000256" key="3">
    <source>
        <dbReference type="ARBA" id="ARBA00022989"/>
    </source>
</evidence>
<name>A0A2G5HJK0_CERBT</name>
<comment type="subcellular location">
    <subcellularLocation>
        <location evidence="1">Membrane</location>
        <topology evidence="1">Multi-pass membrane protein</topology>
    </subcellularLocation>
</comment>
<dbReference type="AlphaFoldDB" id="A0A2G5HJK0"/>
<feature type="transmembrane region" description="Helical" evidence="10">
    <location>
        <begin position="492"/>
        <end position="512"/>
    </location>
</feature>
<evidence type="ECO:0000313" key="15">
    <source>
        <dbReference type="Proteomes" id="UP001302367"/>
    </source>
</evidence>
<keyword evidence="4 10" id="KW-0472">Membrane</keyword>
<feature type="transmembrane region" description="Helical" evidence="10">
    <location>
        <begin position="424"/>
        <end position="445"/>
    </location>
</feature>
<feature type="transmembrane region" description="Helical" evidence="10">
    <location>
        <begin position="399"/>
        <end position="418"/>
    </location>
</feature>
<comment type="function">
    <text evidence="6">MFS transporter; part of the gene cluster that mediates the biosynthesis of cercosporin, a light-activated, non-host-selective toxin. The perylenequinone chromophore of cercosporin absorbs light energy to attain an electronically-activated triplet state and produces active oxygen species such as the hydroxyl radical, superoxide, hydrogen peroxide or singlet oxygen upon reaction with oxygen molecules. These reactive oxygen species cause damage to various cellular components including lipids, proteins and nucleic acids. Responsible for secretion and accumulation of cercosporin, but does not play any roles in self-protection against the toxicity of cercosporin.</text>
</comment>
<evidence type="ECO:0000313" key="12">
    <source>
        <dbReference type="EMBL" id="PIA92734.1"/>
    </source>
</evidence>
<feature type="compositionally biased region" description="Basic and acidic residues" evidence="9">
    <location>
        <begin position="1"/>
        <end position="15"/>
    </location>
</feature>
<feature type="transmembrane region" description="Helical" evidence="10">
    <location>
        <begin position="88"/>
        <end position="106"/>
    </location>
</feature>
<dbReference type="PROSITE" id="PS50850">
    <property type="entry name" value="MFS"/>
    <property type="match status" value="1"/>
</dbReference>
<dbReference type="EMBL" id="CP134187">
    <property type="protein sequence ID" value="WPB02164.1"/>
    <property type="molecule type" value="Genomic_DNA"/>
</dbReference>
<evidence type="ECO:0000313" key="13">
    <source>
        <dbReference type="EMBL" id="WPB02164.1"/>
    </source>
</evidence>
<dbReference type="Pfam" id="PF07690">
    <property type="entry name" value="MFS_1"/>
    <property type="match status" value="1"/>
</dbReference>
<evidence type="ECO:0000259" key="11">
    <source>
        <dbReference type="PROSITE" id="PS50850"/>
    </source>
</evidence>
<evidence type="ECO:0000313" key="14">
    <source>
        <dbReference type="Proteomes" id="UP000230605"/>
    </source>
</evidence>
<evidence type="ECO:0000256" key="2">
    <source>
        <dbReference type="ARBA" id="ARBA00022692"/>
    </source>
</evidence>
<gene>
    <name evidence="12" type="ORF">CB0940_04881</name>
    <name evidence="13" type="ORF">RHO25_006798</name>
</gene>
<evidence type="ECO:0000256" key="9">
    <source>
        <dbReference type="SAM" id="MobiDB-lite"/>
    </source>
</evidence>
<dbReference type="Gene3D" id="1.20.1250.20">
    <property type="entry name" value="MFS general substrate transporter like domains"/>
    <property type="match status" value="1"/>
</dbReference>
<feature type="transmembrane region" description="Helical" evidence="10">
    <location>
        <begin position="357"/>
        <end position="379"/>
    </location>
</feature>
<evidence type="ECO:0000256" key="5">
    <source>
        <dbReference type="ARBA" id="ARBA00038347"/>
    </source>
</evidence>
<dbReference type="FunFam" id="1.20.1250.20:FF:000011">
    <property type="entry name" value="MFS multidrug transporter, putative"/>
    <property type="match status" value="1"/>
</dbReference>
<feature type="transmembrane region" description="Helical" evidence="10">
    <location>
        <begin position="216"/>
        <end position="234"/>
    </location>
</feature>
<dbReference type="Proteomes" id="UP001302367">
    <property type="component" value="Chromosome 4"/>
</dbReference>
<dbReference type="InterPro" id="IPR011701">
    <property type="entry name" value="MFS"/>
</dbReference>
<feature type="region of interest" description="Disordered" evidence="9">
    <location>
        <begin position="1"/>
        <end position="79"/>
    </location>
</feature>
<dbReference type="CDD" id="cd17323">
    <property type="entry name" value="MFS_Tpo1_MDR_like"/>
    <property type="match status" value="1"/>
</dbReference>
<reference evidence="12 14" key="1">
    <citation type="submission" date="2015-10" db="EMBL/GenBank/DDBJ databases">
        <title>The cercosporin biosynthetic gene cluster was horizontally transferred to several fungal lineages and shown to be expanded in Cercospora beticola based on microsynteny with recipient genomes.</title>
        <authorList>
            <person name="De Jonge R."/>
            <person name="Ebert M.K."/>
            <person name="Suttle J.C."/>
            <person name="Jurick Ii W.M."/>
            <person name="Secor G.A."/>
            <person name="Thomma B.P."/>
            <person name="Van De Peer Y."/>
            <person name="Bolton M.D."/>
        </authorList>
    </citation>
    <scope>NUCLEOTIDE SEQUENCE [LARGE SCALE GENOMIC DNA]</scope>
    <source>
        <strain evidence="12 14">09-40</strain>
    </source>
</reference>
<keyword evidence="3 10" id="KW-1133">Transmembrane helix</keyword>